<proteinExistence type="predicted"/>
<name>A0AAE0BHI9_9CHLO</name>
<gene>
    <name evidence="3" type="ORF">CYMTET_53134</name>
</gene>
<evidence type="ECO:0000313" key="3">
    <source>
        <dbReference type="EMBL" id="KAK3236741.1"/>
    </source>
</evidence>
<feature type="region of interest" description="Disordered" evidence="2">
    <location>
        <begin position="336"/>
        <end position="393"/>
    </location>
</feature>
<evidence type="ECO:0000256" key="1">
    <source>
        <dbReference type="SAM" id="Coils"/>
    </source>
</evidence>
<dbReference type="EMBL" id="LGRX02034874">
    <property type="protein sequence ID" value="KAK3236741.1"/>
    <property type="molecule type" value="Genomic_DNA"/>
</dbReference>
<feature type="compositionally biased region" description="Basic and acidic residues" evidence="2">
    <location>
        <begin position="380"/>
        <end position="393"/>
    </location>
</feature>
<dbReference type="Proteomes" id="UP001190700">
    <property type="component" value="Unassembled WGS sequence"/>
</dbReference>
<protein>
    <submittedName>
        <fullName evidence="3">Uncharacterized protein</fullName>
    </submittedName>
</protein>
<evidence type="ECO:0000256" key="2">
    <source>
        <dbReference type="SAM" id="MobiDB-lite"/>
    </source>
</evidence>
<reference evidence="3 4" key="1">
    <citation type="journal article" date="2015" name="Genome Biol. Evol.">
        <title>Comparative Genomics of a Bacterivorous Green Alga Reveals Evolutionary Causalities and Consequences of Phago-Mixotrophic Mode of Nutrition.</title>
        <authorList>
            <person name="Burns J.A."/>
            <person name="Paasch A."/>
            <person name="Narechania A."/>
            <person name="Kim E."/>
        </authorList>
    </citation>
    <scope>NUCLEOTIDE SEQUENCE [LARGE SCALE GENOMIC DNA]</scope>
    <source>
        <strain evidence="3 4">PLY_AMNH</strain>
    </source>
</reference>
<feature type="compositionally biased region" description="Polar residues" evidence="2">
    <location>
        <begin position="94"/>
        <end position="116"/>
    </location>
</feature>
<comment type="caution">
    <text evidence="3">The sequence shown here is derived from an EMBL/GenBank/DDBJ whole genome shotgun (WGS) entry which is preliminary data.</text>
</comment>
<feature type="region of interest" description="Disordered" evidence="2">
    <location>
        <begin position="1"/>
        <end position="27"/>
    </location>
</feature>
<sequence>MDASNEAMQQQYPEAEEDNLKSALNAKDNEIENLLQSFKNTKTTFKRRISEERAKTRNRMSCAVVRTTLDEAEGKGTQMQMDALEGDSEEAPRRTSQNCAQPRSQSVFTPSSSAQIPVSGGALRSSRETSQVSVALAEAAELRKKVWQLEAKSAKAEARTESMRVQAAALMEGSSNKGKDGMAEQLAVLEAETALLRDEAEAHQKVVQARKAELADRELQVEMLYLELEKARAALKEAREEQLAERSECDAKLACLAEELSIARIGMNRHRGTMAEAGVDEELKQTKKALQATEEQLHVHLSELEVQAAQVSYLKSELAKSMASLKDLQAAGSVRDEARQRLNQSSDAQNSMLSESEPKLAAAQVGHRRSEVGHWLASDGRSEVGRRLAREGG</sequence>
<accession>A0AAE0BHI9</accession>
<keyword evidence="4" id="KW-1185">Reference proteome</keyword>
<keyword evidence="1" id="KW-0175">Coiled coil</keyword>
<evidence type="ECO:0000313" key="4">
    <source>
        <dbReference type="Proteomes" id="UP001190700"/>
    </source>
</evidence>
<feature type="compositionally biased region" description="Polar residues" evidence="2">
    <location>
        <begin position="341"/>
        <end position="354"/>
    </location>
</feature>
<feature type="compositionally biased region" description="Polar residues" evidence="2">
    <location>
        <begin position="1"/>
        <end position="12"/>
    </location>
</feature>
<feature type="region of interest" description="Disordered" evidence="2">
    <location>
        <begin position="72"/>
        <end position="122"/>
    </location>
</feature>
<feature type="coiled-coil region" evidence="1">
    <location>
        <begin position="276"/>
        <end position="303"/>
    </location>
</feature>
<dbReference type="AlphaFoldDB" id="A0AAE0BHI9"/>
<organism evidence="3 4">
    <name type="scientific">Cymbomonas tetramitiformis</name>
    <dbReference type="NCBI Taxonomy" id="36881"/>
    <lineage>
        <taxon>Eukaryota</taxon>
        <taxon>Viridiplantae</taxon>
        <taxon>Chlorophyta</taxon>
        <taxon>Pyramimonadophyceae</taxon>
        <taxon>Pyramimonadales</taxon>
        <taxon>Pyramimonadaceae</taxon>
        <taxon>Cymbomonas</taxon>
    </lineage>
</organism>
<feature type="coiled-coil region" evidence="1">
    <location>
        <begin position="186"/>
        <end position="248"/>
    </location>
</feature>